<evidence type="ECO:0000256" key="1">
    <source>
        <dbReference type="ARBA" id="ARBA00023125"/>
    </source>
</evidence>
<dbReference type="PANTHER" id="PTHR30055">
    <property type="entry name" value="HTH-TYPE TRANSCRIPTIONAL REGULATOR RUTR"/>
    <property type="match status" value="1"/>
</dbReference>
<dbReference type="InterPro" id="IPR023772">
    <property type="entry name" value="DNA-bd_HTH_TetR-type_CS"/>
</dbReference>
<dbReference type="Pfam" id="PF00440">
    <property type="entry name" value="TetR_N"/>
    <property type="match status" value="1"/>
</dbReference>
<protein>
    <submittedName>
        <fullName evidence="4">Transcriptional regulator, TetR family</fullName>
    </submittedName>
</protein>
<dbReference type="Gene3D" id="1.10.357.10">
    <property type="entry name" value="Tetracycline Repressor, domain 2"/>
    <property type="match status" value="1"/>
</dbReference>
<name>A0A1M6L9L7_9BACL</name>
<keyword evidence="5" id="KW-1185">Reference proteome</keyword>
<dbReference type="SUPFAM" id="SSF46689">
    <property type="entry name" value="Homeodomain-like"/>
    <property type="match status" value="1"/>
</dbReference>
<feature type="domain" description="HTH tetR-type" evidence="3">
    <location>
        <begin position="19"/>
        <end position="79"/>
    </location>
</feature>
<dbReference type="PROSITE" id="PS01081">
    <property type="entry name" value="HTH_TETR_1"/>
    <property type="match status" value="1"/>
</dbReference>
<dbReference type="InterPro" id="IPR001647">
    <property type="entry name" value="HTH_TetR"/>
</dbReference>
<dbReference type="InterPro" id="IPR009057">
    <property type="entry name" value="Homeodomain-like_sf"/>
</dbReference>
<dbReference type="InterPro" id="IPR050109">
    <property type="entry name" value="HTH-type_TetR-like_transc_reg"/>
</dbReference>
<accession>A0A1M6L9L7</accession>
<evidence type="ECO:0000313" key="4">
    <source>
        <dbReference type="EMBL" id="SHJ67900.1"/>
    </source>
</evidence>
<dbReference type="PANTHER" id="PTHR30055:SF226">
    <property type="entry name" value="HTH-TYPE TRANSCRIPTIONAL REGULATOR PKSA"/>
    <property type="match status" value="1"/>
</dbReference>
<feature type="DNA-binding region" description="H-T-H motif" evidence="2">
    <location>
        <begin position="42"/>
        <end position="61"/>
    </location>
</feature>
<evidence type="ECO:0000313" key="5">
    <source>
        <dbReference type="Proteomes" id="UP000184016"/>
    </source>
</evidence>
<dbReference type="GO" id="GO:0003700">
    <property type="term" value="F:DNA-binding transcription factor activity"/>
    <property type="evidence" value="ECO:0007669"/>
    <property type="project" value="TreeGrafter"/>
</dbReference>
<proteinExistence type="predicted"/>
<keyword evidence="1 2" id="KW-0238">DNA-binding</keyword>
<evidence type="ECO:0000256" key="2">
    <source>
        <dbReference type="PROSITE-ProRule" id="PRU00335"/>
    </source>
</evidence>
<gene>
    <name evidence="4" type="ORF">SAMN05443507_102140</name>
</gene>
<dbReference type="PROSITE" id="PS50977">
    <property type="entry name" value="HTH_TETR_2"/>
    <property type="match status" value="1"/>
</dbReference>
<dbReference type="AlphaFoldDB" id="A0A1M6L9L7"/>
<dbReference type="GO" id="GO:0000976">
    <property type="term" value="F:transcription cis-regulatory region binding"/>
    <property type="evidence" value="ECO:0007669"/>
    <property type="project" value="TreeGrafter"/>
</dbReference>
<sequence>MTTLALQIGTQVKDPERVRLRREQIVHAAVELFIQKGFHRTTTREIAKASGLSNGALYEYVETKEDILFLVCRHIHQEVRNRLADCLRLPGCGAEKLRQALYSFCEVMVAMQDEILLIYQESKALPKVYLREVLAEEQMVVGIFEKLLYEGIEDGSIQLPADRVSILAQDAVAMGEMIAFRRWALRAFEGPTLLATQVDLILRAAGVSP</sequence>
<dbReference type="PRINTS" id="PR00455">
    <property type="entry name" value="HTHTETR"/>
</dbReference>
<dbReference type="InterPro" id="IPR041490">
    <property type="entry name" value="KstR2_TetR_C"/>
</dbReference>
<organism evidence="4 5">
    <name type="scientific">Alicyclobacillus tolerans</name>
    <dbReference type="NCBI Taxonomy" id="90970"/>
    <lineage>
        <taxon>Bacteria</taxon>
        <taxon>Bacillati</taxon>
        <taxon>Bacillota</taxon>
        <taxon>Bacilli</taxon>
        <taxon>Bacillales</taxon>
        <taxon>Alicyclobacillaceae</taxon>
        <taxon>Alicyclobacillus</taxon>
    </lineage>
</organism>
<evidence type="ECO:0000259" key="3">
    <source>
        <dbReference type="PROSITE" id="PS50977"/>
    </source>
</evidence>
<reference evidence="5" key="1">
    <citation type="submission" date="2016-11" db="EMBL/GenBank/DDBJ databases">
        <authorList>
            <person name="Varghese N."/>
            <person name="Submissions S."/>
        </authorList>
    </citation>
    <scope>NUCLEOTIDE SEQUENCE [LARGE SCALE GENOMIC DNA]</scope>
    <source>
        <strain evidence="5">USBA-503</strain>
    </source>
</reference>
<dbReference type="EMBL" id="FRAF01000002">
    <property type="protein sequence ID" value="SHJ67900.1"/>
    <property type="molecule type" value="Genomic_DNA"/>
</dbReference>
<dbReference type="Gene3D" id="1.10.10.60">
    <property type="entry name" value="Homeodomain-like"/>
    <property type="match status" value="1"/>
</dbReference>
<dbReference type="Pfam" id="PF17932">
    <property type="entry name" value="TetR_C_24"/>
    <property type="match status" value="1"/>
</dbReference>
<dbReference type="STRING" id="1830138.SAMN05443507_102140"/>
<dbReference type="OrthoDB" id="9814200at2"/>
<dbReference type="Proteomes" id="UP000184016">
    <property type="component" value="Unassembled WGS sequence"/>
</dbReference>
<dbReference type="RefSeq" id="WP_072872889.1">
    <property type="nucleotide sequence ID" value="NZ_FRAF01000002.1"/>
</dbReference>